<keyword evidence="2" id="KW-1185">Reference proteome</keyword>
<name>A0A5B8VAU9_9BACT</name>
<dbReference type="OrthoDB" id="1494932at2"/>
<reference evidence="1 2" key="1">
    <citation type="journal article" date="2016" name="Int. J. Syst. Evol. Microbiol.">
        <title>Panacibacter ginsenosidivorans gen. nov., sp. nov., with ginsenoside converting activity isolated from soil of a ginseng field.</title>
        <authorList>
            <person name="Siddiqi M.Z."/>
            <person name="Muhammad Shafi S."/>
            <person name="Choi K.D."/>
            <person name="Im W.T."/>
        </authorList>
    </citation>
    <scope>NUCLEOTIDE SEQUENCE [LARGE SCALE GENOMIC DNA]</scope>
    <source>
        <strain evidence="1 2">Gsoil1550</strain>
    </source>
</reference>
<evidence type="ECO:0000313" key="2">
    <source>
        <dbReference type="Proteomes" id="UP000321533"/>
    </source>
</evidence>
<dbReference type="AlphaFoldDB" id="A0A5B8VAU9"/>
<organism evidence="1 2">
    <name type="scientific">Panacibacter ginsenosidivorans</name>
    <dbReference type="NCBI Taxonomy" id="1813871"/>
    <lineage>
        <taxon>Bacteria</taxon>
        <taxon>Pseudomonadati</taxon>
        <taxon>Bacteroidota</taxon>
        <taxon>Chitinophagia</taxon>
        <taxon>Chitinophagales</taxon>
        <taxon>Chitinophagaceae</taxon>
        <taxon>Panacibacter</taxon>
    </lineage>
</organism>
<gene>
    <name evidence="1" type="ORF">FRZ67_15130</name>
</gene>
<dbReference type="Gene3D" id="3.40.50.1010">
    <property type="entry name" value="5'-nuclease"/>
    <property type="match status" value="1"/>
</dbReference>
<dbReference type="Proteomes" id="UP000321533">
    <property type="component" value="Chromosome"/>
</dbReference>
<dbReference type="RefSeq" id="WP_147190735.1">
    <property type="nucleotide sequence ID" value="NZ_CP042435.1"/>
</dbReference>
<dbReference type="EMBL" id="CP042435">
    <property type="protein sequence ID" value="QEC68574.1"/>
    <property type="molecule type" value="Genomic_DNA"/>
</dbReference>
<proteinExistence type="predicted"/>
<sequence>MAINTRLLTGWEKILLDTTVIINLFLAKKGSNDPICLFIQKLMSYLVNNNTASGKERQFYISTITLSELLSDETERELIMQVLSVVNSKNVELIAFDDKIGVEIANSLSHHLSRTELHRFAQEIGWKTHELMMAREWINRDYMIAMSGKNRNIDLALTADHKTFYPICRNIDLECAVCEEEFFNVGGINIYEYHDYKAVSKYISIPAIIS</sequence>
<evidence type="ECO:0000313" key="1">
    <source>
        <dbReference type="EMBL" id="QEC68574.1"/>
    </source>
</evidence>
<dbReference type="KEGG" id="pgin:FRZ67_15130"/>
<protein>
    <submittedName>
        <fullName evidence="1">Type II toxin-antitoxin system VapC family toxin</fullName>
    </submittedName>
</protein>
<accession>A0A5B8VAU9</accession>